<dbReference type="InterPro" id="IPR000873">
    <property type="entry name" value="AMP-dep_synth/lig_dom"/>
</dbReference>
<accession>A0A356LB71</accession>
<evidence type="ECO:0000313" key="6">
    <source>
        <dbReference type="Proteomes" id="UP000264036"/>
    </source>
</evidence>
<dbReference type="InterPro" id="IPR020845">
    <property type="entry name" value="AMP-binding_CS"/>
</dbReference>
<dbReference type="InterPro" id="IPR025110">
    <property type="entry name" value="AMP-bd_C"/>
</dbReference>
<dbReference type="Pfam" id="PF13193">
    <property type="entry name" value="AMP-binding_C"/>
    <property type="match status" value="1"/>
</dbReference>
<keyword evidence="2" id="KW-0436">Ligase</keyword>
<dbReference type="PANTHER" id="PTHR43201:SF5">
    <property type="entry name" value="MEDIUM-CHAIN ACYL-COA LIGASE ACSF2, MITOCHONDRIAL"/>
    <property type="match status" value="1"/>
</dbReference>
<evidence type="ECO:0000256" key="2">
    <source>
        <dbReference type="ARBA" id="ARBA00022598"/>
    </source>
</evidence>
<evidence type="ECO:0000259" key="3">
    <source>
        <dbReference type="Pfam" id="PF00501"/>
    </source>
</evidence>
<dbReference type="InterPro" id="IPR045851">
    <property type="entry name" value="AMP-bd_C_sf"/>
</dbReference>
<feature type="domain" description="AMP-dependent synthetase/ligase" evidence="3">
    <location>
        <begin position="9"/>
        <end position="359"/>
    </location>
</feature>
<dbReference type="Gene3D" id="3.30.300.30">
    <property type="match status" value="1"/>
</dbReference>
<evidence type="ECO:0000259" key="4">
    <source>
        <dbReference type="Pfam" id="PF13193"/>
    </source>
</evidence>
<gene>
    <name evidence="5" type="ORF">DD666_02370</name>
</gene>
<protein>
    <submittedName>
        <fullName evidence="5">AMP-binding protein</fullName>
    </submittedName>
</protein>
<dbReference type="InterPro" id="IPR042099">
    <property type="entry name" value="ANL_N_sf"/>
</dbReference>
<dbReference type="GO" id="GO:0006631">
    <property type="term" value="P:fatty acid metabolic process"/>
    <property type="evidence" value="ECO:0007669"/>
    <property type="project" value="TreeGrafter"/>
</dbReference>
<evidence type="ECO:0000313" key="5">
    <source>
        <dbReference type="EMBL" id="HBP28243.1"/>
    </source>
</evidence>
<evidence type="ECO:0000256" key="1">
    <source>
        <dbReference type="ARBA" id="ARBA00006432"/>
    </source>
</evidence>
<reference evidence="5 6" key="1">
    <citation type="journal article" date="2018" name="Nat. Biotechnol.">
        <title>A standardized bacterial taxonomy based on genome phylogeny substantially revises the tree of life.</title>
        <authorList>
            <person name="Parks D.H."/>
            <person name="Chuvochina M."/>
            <person name="Waite D.W."/>
            <person name="Rinke C."/>
            <person name="Skarshewski A."/>
            <person name="Chaumeil P.A."/>
            <person name="Hugenholtz P."/>
        </authorList>
    </citation>
    <scope>NUCLEOTIDE SEQUENCE [LARGE SCALE GENOMIC DNA]</scope>
    <source>
        <strain evidence="5">UBA10707</strain>
    </source>
</reference>
<dbReference type="Pfam" id="PF00501">
    <property type="entry name" value="AMP-binding"/>
    <property type="match status" value="1"/>
</dbReference>
<dbReference type="AlphaFoldDB" id="A0A356LB71"/>
<sequence>MRRLGDVLKYWAEHTPNNPAISDEIRSLSYGQLNQAVADCRRFLASCGLRPGDRLALIGENSTVLATLILAAGLDDIWVVLENARRAPLETDAVCSHAEPRRILYLTENSPSASEHANRHEAQPVTTPFGTLAMGPLMDTLPEPCYASAQDQVAALIYTTGSTGTPKGVMLTHGNLLYIGSLMQQQRHLIPEDRVYGILPITHVMGLSSGLLGTLASGAHVQLVPRFTIAHCLNSLNREGISVLQGAPAMFSRLAKSEQIRDLKSTTLRVIAAGGAPLDPTLKRQAEQTFGLTLHNGYGLTEGSAICWTRLESANPDCAVGPPNPGVQIAILDAENRPVKQGEQGSLWVKGPNIMKGYFRDPQRTAAVLTSDGWFNTEDLARQLPDGRINIEGRTKDLIIRSGFNVSPLEVETALNAHEQIQHSAVLGHTICGNEQIVAMIELYPGACLKEEDVRLFLQDRLSPYKRPGRIFFVDNMPIAPNGKVLKHQLKQTLKELT</sequence>
<comment type="caution">
    <text evidence="5">The sequence shown here is derived from an EMBL/GenBank/DDBJ whole genome shotgun (WGS) entry which is preliminary data.</text>
</comment>
<dbReference type="PANTHER" id="PTHR43201">
    <property type="entry name" value="ACYL-COA SYNTHETASE"/>
    <property type="match status" value="1"/>
</dbReference>
<dbReference type="EMBL" id="DOEK01000004">
    <property type="protein sequence ID" value="HBP28243.1"/>
    <property type="molecule type" value="Genomic_DNA"/>
</dbReference>
<dbReference type="PROSITE" id="PS00455">
    <property type="entry name" value="AMP_BINDING"/>
    <property type="match status" value="1"/>
</dbReference>
<comment type="similarity">
    <text evidence="1">Belongs to the ATP-dependent AMP-binding enzyme family.</text>
</comment>
<feature type="domain" description="AMP-binding enzyme C-terminal" evidence="4">
    <location>
        <begin position="410"/>
        <end position="484"/>
    </location>
</feature>
<proteinExistence type="inferred from homology"/>
<dbReference type="GO" id="GO:0031956">
    <property type="term" value="F:medium-chain fatty acid-CoA ligase activity"/>
    <property type="evidence" value="ECO:0007669"/>
    <property type="project" value="TreeGrafter"/>
</dbReference>
<name>A0A356LB71_9BURK</name>
<organism evidence="5 6">
    <name type="scientific">Advenella kashmirensis</name>
    <dbReference type="NCBI Taxonomy" id="310575"/>
    <lineage>
        <taxon>Bacteria</taxon>
        <taxon>Pseudomonadati</taxon>
        <taxon>Pseudomonadota</taxon>
        <taxon>Betaproteobacteria</taxon>
        <taxon>Burkholderiales</taxon>
        <taxon>Alcaligenaceae</taxon>
    </lineage>
</organism>
<dbReference type="Gene3D" id="3.40.50.12780">
    <property type="entry name" value="N-terminal domain of ligase-like"/>
    <property type="match status" value="1"/>
</dbReference>
<dbReference type="Proteomes" id="UP000264036">
    <property type="component" value="Unassembled WGS sequence"/>
</dbReference>
<dbReference type="SUPFAM" id="SSF56801">
    <property type="entry name" value="Acetyl-CoA synthetase-like"/>
    <property type="match status" value="1"/>
</dbReference>